<name>A0A6S6UHS4_9BACT</name>
<reference evidence="2" key="1">
    <citation type="submission" date="2020-01" db="EMBL/GenBank/DDBJ databases">
        <authorList>
            <person name="Meier V. D."/>
            <person name="Meier V D."/>
        </authorList>
    </citation>
    <scope>NUCLEOTIDE SEQUENCE</scope>
    <source>
        <strain evidence="2">HLG_WM_MAG_10</strain>
    </source>
</reference>
<dbReference type="Gene3D" id="2.40.160.60">
    <property type="entry name" value="Outer membrane protein transport protein (OMPP1/FadL/TodX)"/>
    <property type="match status" value="1"/>
</dbReference>
<dbReference type="EMBL" id="CACVAQ010000422">
    <property type="protein sequence ID" value="CAA6828112.1"/>
    <property type="molecule type" value="Genomic_DNA"/>
</dbReference>
<proteinExistence type="predicted"/>
<feature type="signal peptide" evidence="1">
    <location>
        <begin position="1"/>
        <end position="24"/>
    </location>
</feature>
<feature type="chain" id="PRO_5028259552" description="DUF3308 domain-containing protein" evidence="1">
    <location>
        <begin position="25"/>
        <end position="363"/>
    </location>
</feature>
<dbReference type="NCBIfam" id="NF033709">
    <property type="entry name" value="PorV_fam"/>
    <property type="match status" value="1"/>
</dbReference>
<protein>
    <recommendedName>
        <fullName evidence="3">DUF3308 domain-containing protein</fullName>
    </recommendedName>
</protein>
<accession>A0A6S6UHS4</accession>
<dbReference type="AlphaFoldDB" id="A0A6S6UHS4"/>
<organism evidence="2">
    <name type="scientific">uncultured Aureispira sp</name>
    <dbReference type="NCBI Taxonomy" id="1331704"/>
    <lineage>
        <taxon>Bacteria</taxon>
        <taxon>Pseudomonadati</taxon>
        <taxon>Bacteroidota</taxon>
        <taxon>Saprospiria</taxon>
        <taxon>Saprospirales</taxon>
        <taxon>Saprospiraceae</taxon>
        <taxon>Aureispira</taxon>
        <taxon>environmental samples</taxon>
    </lineage>
</organism>
<sequence length="363" mass="39023">MNRLKSIIAIFLLGVLVAPEAAFAGNPDRQGEAGAYELLLNPWARSAGLNGLVVSSITGVEAMRFNPAGIGRQYSKTEVVVSHAQYMVGTGLSMTAGGLAQKIGKNGAIGLTLMSMNFGDIPLTTTNQPQSTTTFSPSFFNIGIGYSHMFRDKEGNEKISVGLAVRVVSESLTNASAMGVAFDAGVQYVTGENKQIKFGLALRNVGTKMKFQGDGLAFVGVAPNGSTPLTVQERVATFELPSLLHIGASYDFWFPGETEKKEGKTNRLSINAMFTANSFARDQYGLGLEYAFREMLMLRTAFRYEGLMFDTGNAGTISSGFTAGMSVQIPFKKGSSKKIAFDYAFELTREFAGTHSFSLRMGI</sequence>
<evidence type="ECO:0000256" key="1">
    <source>
        <dbReference type="SAM" id="SignalP"/>
    </source>
</evidence>
<evidence type="ECO:0008006" key="3">
    <source>
        <dbReference type="Google" id="ProtNLM"/>
    </source>
</evidence>
<evidence type="ECO:0000313" key="2">
    <source>
        <dbReference type="EMBL" id="CAA6828112.1"/>
    </source>
</evidence>
<dbReference type="SUPFAM" id="SSF56935">
    <property type="entry name" value="Porins"/>
    <property type="match status" value="1"/>
</dbReference>
<keyword evidence="1" id="KW-0732">Signal</keyword>
<gene>
    <name evidence="2" type="ORF">HELGO_WM54460</name>
</gene>